<protein>
    <recommendedName>
        <fullName evidence="5">Transposable element</fullName>
    </recommendedName>
</protein>
<feature type="domain" description="Transposable element P transposase-like GTP-binding insertion" evidence="1">
    <location>
        <begin position="105"/>
        <end position="217"/>
    </location>
</feature>
<evidence type="ECO:0000259" key="1">
    <source>
        <dbReference type="Pfam" id="PF21788"/>
    </source>
</evidence>
<proteinExistence type="predicted"/>
<dbReference type="InterPro" id="IPR048366">
    <property type="entry name" value="TNP-like_GBD"/>
</dbReference>
<keyword evidence="4" id="KW-1185">Reference proteome</keyword>
<dbReference type="OMA" id="ISTSEWE"/>
<evidence type="ECO:0000313" key="4">
    <source>
        <dbReference type="Proteomes" id="UP000821853"/>
    </source>
</evidence>
<name>A0A9J6GK61_HAELO</name>
<comment type="caution">
    <text evidence="3">The sequence shown here is derived from an EMBL/GenBank/DDBJ whole genome shotgun (WGS) entry which is preliminary data.</text>
</comment>
<dbReference type="AlphaFoldDB" id="A0A9J6GK61"/>
<dbReference type="Pfam" id="PF21788">
    <property type="entry name" value="TNP-like_GBD"/>
    <property type="match status" value="1"/>
</dbReference>
<evidence type="ECO:0000313" key="3">
    <source>
        <dbReference type="EMBL" id="KAH9374788.1"/>
    </source>
</evidence>
<gene>
    <name evidence="3" type="ORF">HPB48_000452</name>
</gene>
<sequence>MTLPTTDLFSLFARLETITPNQLQPLEASKGPTKGTTLAQLVLKAIFLLEEAGAFVDALVCAGATTNHSMRREFGMSGSLQRTRHSFIHPVDDTRSVYIFSDAPHLMKCVRNRLHAQKVLCFNGEHAHWAHYDRLFVEDGKQPAHLPVCPKTTFAHINPTNTEKMRVKLATQIFSRGAADGLEFYTARGTDGLQNVKGTVLFTKKFNDLFDAPNRNHPKEGITNGSKGLRVLASFLHWLNMWEKEAASGKIARASFLTDQTAEGLRVTVLSALELSRYLLKSCGFKYVLTGQFNQDVLERFFGIIRHVGGQNGHPSMPTFLQLYNMLSFYSLMKPPKFGNCELQGSQERCALTLTDLKLAFQEASAQRTKLQELKQKLHGLVSAEVECEDVPGTSDCIVYYLAGFMRRKLLRNMVCLVCQEGLVEETEVHKQPEGALVLCKTRGGLLHPKRHIFHFLQAAQAHFHKHEADKNVYELTVKSVLEEQKFSFPCPNHKEIMATLLHGYDAMRMRQFCKQRLLQMKNTAQQLRKLAKLT</sequence>
<accession>A0A9J6GK61</accession>
<dbReference type="Proteomes" id="UP000821853">
    <property type="component" value="Chromosome 5"/>
</dbReference>
<dbReference type="InterPro" id="IPR048367">
    <property type="entry name" value="TNP-like_RNaseH_C"/>
</dbReference>
<dbReference type="OrthoDB" id="6502489at2759"/>
<reference evidence="3 4" key="1">
    <citation type="journal article" date="2020" name="Cell">
        <title>Large-Scale Comparative Analyses of Tick Genomes Elucidate Their Genetic Diversity and Vector Capacities.</title>
        <authorList>
            <consortium name="Tick Genome and Microbiome Consortium (TIGMIC)"/>
            <person name="Jia N."/>
            <person name="Wang J."/>
            <person name="Shi W."/>
            <person name="Du L."/>
            <person name="Sun Y."/>
            <person name="Zhan W."/>
            <person name="Jiang J.F."/>
            <person name="Wang Q."/>
            <person name="Zhang B."/>
            <person name="Ji P."/>
            <person name="Bell-Sakyi L."/>
            <person name="Cui X.M."/>
            <person name="Yuan T.T."/>
            <person name="Jiang B.G."/>
            <person name="Yang W.F."/>
            <person name="Lam T.T."/>
            <person name="Chang Q.C."/>
            <person name="Ding S.J."/>
            <person name="Wang X.J."/>
            <person name="Zhu J.G."/>
            <person name="Ruan X.D."/>
            <person name="Zhao L."/>
            <person name="Wei J.T."/>
            <person name="Ye R.Z."/>
            <person name="Que T.C."/>
            <person name="Du C.H."/>
            <person name="Zhou Y.H."/>
            <person name="Cheng J.X."/>
            <person name="Dai P.F."/>
            <person name="Guo W.B."/>
            <person name="Han X.H."/>
            <person name="Huang E.J."/>
            <person name="Li L.F."/>
            <person name="Wei W."/>
            <person name="Gao Y.C."/>
            <person name="Liu J.Z."/>
            <person name="Shao H.Z."/>
            <person name="Wang X."/>
            <person name="Wang C.C."/>
            <person name="Yang T.C."/>
            <person name="Huo Q.B."/>
            <person name="Li W."/>
            <person name="Chen H.Y."/>
            <person name="Chen S.E."/>
            <person name="Zhou L.G."/>
            <person name="Ni X.B."/>
            <person name="Tian J.H."/>
            <person name="Sheng Y."/>
            <person name="Liu T."/>
            <person name="Pan Y.S."/>
            <person name="Xia L.Y."/>
            <person name="Li J."/>
            <person name="Zhao F."/>
            <person name="Cao W.C."/>
        </authorList>
    </citation>
    <scope>NUCLEOTIDE SEQUENCE [LARGE SCALE GENOMIC DNA]</scope>
    <source>
        <strain evidence="3">HaeL-2018</strain>
    </source>
</reference>
<dbReference type="EMBL" id="JABSTR010000007">
    <property type="protein sequence ID" value="KAH9374788.1"/>
    <property type="molecule type" value="Genomic_DNA"/>
</dbReference>
<feature type="domain" description="Transposable element P transposase-like RNase H C-terminal" evidence="2">
    <location>
        <begin position="293"/>
        <end position="324"/>
    </location>
</feature>
<dbReference type="PANTHER" id="PTHR47577:SF2">
    <property type="entry name" value="THAP DOMAIN CONTAINING 9"/>
    <property type="match status" value="1"/>
</dbReference>
<evidence type="ECO:0008006" key="5">
    <source>
        <dbReference type="Google" id="ProtNLM"/>
    </source>
</evidence>
<dbReference type="PANTHER" id="PTHR47577">
    <property type="entry name" value="THAP DOMAIN-CONTAINING PROTEIN 6"/>
    <property type="match status" value="1"/>
</dbReference>
<organism evidence="3 4">
    <name type="scientific">Haemaphysalis longicornis</name>
    <name type="common">Bush tick</name>
    <dbReference type="NCBI Taxonomy" id="44386"/>
    <lineage>
        <taxon>Eukaryota</taxon>
        <taxon>Metazoa</taxon>
        <taxon>Ecdysozoa</taxon>
        <taxon>Arthropoda</taxon>
        <taxon>Chelicerata</taxon>
        <taxon>Arachnida</taxon>
        <taxon>Acari</taxon>
        <taxon>Parasitiformes</taxon>
        <taxon>Ixodida</taxon>
        <taxon>Ixodoidea</taxon>
        <taxon>Ixodidae</taxon>
        <taxon>Haemaphysalinae</taxon>
        <taxon>Haemaphysalis</taxon>
    </lineage>
</organism>
<evidence type="ECO:0000259" key="2">
    <source>
        <dbReference type="Pfam" id="PF21789"/>
    </source>
</evidence>
<dbReference type="Pfam" id="PF21789">
    <property type="entry name" value="TNP-like_RNaseH_C"/>
    <property type="match status" value="1"/>
</dbReference>
<dbReference type="VEuPathDB" id="VectorBase:HLOH_061249"/>